<evidence type="ECO:0008006" key="2">
    <source>
        <dbReference type="Google" id="ProtNLM"/>
    </source>
</evidence>
<evidence type="ECO:0000313" key="1">
    <source>
        <dbReference type="EMBL" id="GAH38556.1"/>
    </source>
</evidence>
<accession>X1EYV1</accession>
<feature type="non-terminal residue" evidence="1">
    <location>
        <position position="177"/>
    </location>
</feature>
<proteinExistence type="predicted"/>
<organism evidence="1">
    <name type="scientific">marine sediment metagenome</name>
    <dbReference type="NCBI Taxonomy" id="412755"/>
    <lineage>
        <taxon>unclassified sequences</taxon>
        <taxon>metagenomes</taxon>
        <taxon>ecological metagenomes</taxon>
    </lineage>
</organism>
<gene>
    <name evidence="1" type="ORF">S03H2_22639</name>
</gene>
<sequence length="177" mass="20619">MIDGLLIINDSGALLYNWHPENYEGDGKDDLFSGFLTAINSFATVERGEDIKSLKLKETRLIFEKYDELVQKLTFVITTKNEELIELLHEIIHDVIDKFTELYAEYLNKEFDGAVSHYYSFKDHVILIMNSYGMDILADSVRDIDEFSTLKAIFFLDPKRGDVFYIHAKQYVDKEKI</sequence>
<protein>
    <recommendedName>
        <fullName evidence="2">FUZ/MON1/HPS1 first Longin domain-containing protein</fullName>
    </recommendedName>
</protein>
<dbReference type="EMBL" id="BARU01012223">
    <property type="protein sequence ID" value="GAH38556.1"/>
    <property type="molecule type" value="Genomic_DNA"/>
</dbReference>
<dbReference type="AlphaFoldDB" id="X1EYV1"/>
<reference evidence="1" key="1">
    <citation type="journal article" date="2014" name="Front. Microbiol.">
        <title>High frequency of phylogenetically diverse reductive dehalogenase-homologous genes in deep subseafloor sedimentary metagenomes.</title>
        <authorList>
            <person name="Kawai M."/>
            <person name="Futagami T."/>
            <person name="Toyoda A."/>
            <person name="Takaki Y."/>
            <person name="Nishi S."/>
            <person name="Hori S."/>
            <person name="Arai W."/>
            <person name="Tsubouchi T."/>
            <person name="Morono Y."/>
            <person name="Uchiyama I."/>
            <person name="Ito T."/>
            <person name="Fujiyama A."/>
            <person name="Inagaki F."/>
            <person name="Takami H."/>
        </authorList>
    </citation>
    <scope>NUCLEOTIDE SEQUENCE</scope>
    <source>
        <strain evidence="1">Expedition CK06-06</strain>
    </source>
</reference>
<name>X1EYV1_9ZZZZ</name>
<comment type="caution">
    <text evidence="1">The sequence shown here is derived from an EMBL/GenBank/DDBJ whole genome shotgun (WGS) entry which is preliminary data.</text>
</comment>